<dbReference type="InterPro" id="IPR043428">
    <property type="entry name" value="LivM-like"/>
</dbReference>
<accession>A0A1C1Z1G0</accession>
<comment type="caution">
    <text evidence="7">The sequence shown here is derived from an EMBL/GenBank/DDBJ whole genome shotgun (WGS) entry which is preliminary data.</text>
</comment>
<dbReference type="GO" id="GO:0015658">
    <property type="term" value="F:branched-chain amino acid transmembrane transporter activity"/>
    <property type="evidence" value="ECO:0007669"/>
    <property type="project" value="InterPro"/>
</dbReference>
<dbReference type="Proteomes" id="UP000094795">
    <property type="component" value="Unassembled WGS sequence"/>
</dbReference>
<dbReference type="STRING" id="1480615.AWJ14_11340"/>
<dbReference type="AlphaFoldDB" id="A0A1C1Z1G0"/>
<evidence type="ECO:0000256" key="3">
    <source>
        <dbReference type="ARBA" id="ARBA00022692"/>
    </source>
</evidence>
<feature type="transmembrane region" description="Helical" evidence="6">
    <location>
        <begin position="67"/>
        <end position="85"/>
    </location>
</feature>
<dbReference type="GO" id="GO:0005886">
    <property type="term" value="C:plasma membrane"/>
    <property type="evidence" value="ECO:0007669"/>
    <property type="project" value="UniProtKB-SubCell"/>
</dbReference>
<feature type="transmembrane region" description="Helical" evidence="6">
    <location>
        <begin position="252"/>
        <end position="279"/>
    </location>
</feature>
<evidence type="ECO:0000256" key="2">
    <source>
        <dbReference type="ARBA" id="ARBA00022475"/>
    </source>
</evidence>
<organism evidence="7 8">
    <name type="scientific">Hoeflea olei</name>
    <dbReference type="NCBI Taxonomy" id="1480615"/>
    <lineage>
        <taxon>Bacteria</taxon>
        <taxon>Pseudomonadati</taxon>
        <taxon>Pseudomonadota</taxon>
        <taxon>Alphaproteobacteria</taxon>
        <taxon>Hyphomicrobiales</taxon>
        <taxon>Rhizobiaceae</taxon>
        <taxon>Hoeflea</taxon>
    </lineage>
</organism>
<feature type="transmembrane region" description="Helical" evidence="6">
    <location>
        <begin position="91"/>
        <end position="109"/>
    </location>
</feature>
<proteinExistence type="predicted"/>
<keyword evidence="8" id="KW-1185">Reference proteome</keyword>
<feature type="transmembrane region" description="Helical" evidence="6">
    <location>
        <begin position="118"/>
        <end position="136"/>
    </location>
</feature>
<gene>
    <name evidence="7" type="ORF">AWJ14_11340</name>
</gene>
<feature type="transmembrane region" description="Helical" evidence="6">
    <location>
        <begin position="38"/>
        <end position="60"/>
    </location>
</feature>
<dbReference type="CDD" id="cd06581">
    <property type="entry name" value="TM_PBP1_LivM_like"/>
    <property type="match status" value="1"/>
</dbReference>
<comment type="subcellular location">
    <subcellularLocation>
        <location evidence="1">Cell membrane</location>
        <topology evidence="1">Multi-pass membrane protein</topology>
    </subcellularLocation>
</comment>
<dbReference type="EMBL" id="LQZT01000001">
    <property type="protein sequence ID" value="OCW59592.1"/>
    <property type="molecule type" value="Genomic_DNA"/>
</dbReference>
<evidence type="ECO:0000313" key="7">
    <source>
        <dbReference type="EMBL" id="OCW59592.1"/>
    </source>
</evidence>
<sequence length="324" mass="34039">MSAAVSKKTVPTVGASTFVYLVIAALIASVPWFTGNVFYFHVGIMVCLAAMATSGLAVIAWVGQLSLAHAAFVGLGAYTSVLLVTRLGLPFVVGLPAGALVAGAVAYLIGKPLLRLRGVYFVLITFALNELFRLVMLEFPGVSGGSSGIAGVPKIELFGLVLAEQSQVYVFTLACLVAVTALLYLIRNGQLGRRFAAVEENPALAESSGTPTARTQNLAFVIGSSIAGFTGAIMAHYIGFISPETFGFQLSVSYVIILVTGGRLALWGPLVGAIFLTPLPEFLRGALEYQHIIYGVILIAVLRFLPQGLAGLSGQLTRLKGDRS</sequence>
<feature type="transmembrane region" description="Helical" evidence="6">
    <location>
        <begin position="291"/>
        <end position="310"/>
    </location>
</feature>
<protein>
    <submittedName>
        <fullName evidence="7">ABC transporter permease</fullName>
    </submittedName>
</protein>
<evidence type="ECO:0000256" key="5">
    <source>
        <dbReference type="ARBA" id="ARBA00023136"/>
    </source>
</evidence>
<feature type="transmembrane region" description="Helical" evidence="6">
    <location>
        <begin position="218"/>
        <end position="240"/>
    </location>
</feature>
<dbReference type="InterPro" id="IPR001851">
    <property type="entry name" value="ABC_transp_permease"/>
</dbReference>
<keyword evidence="3 6" id="KW-0812">Transmembrane</keyword>
<feature type="transmembrane region" description="Helical" evidence="6">
    <location>
        <begin position="12"/>
        <end position="32"/>
    </location>
</feature>
<dbReference type="OrthoDB" id="9804361at2"/>
<keyword evidence="5 6" id="KW-0472">Membrane</keyword>
<keyword evidence="2" id="KW-1003">Cell membrane</keyword>
<dbReference type="PANTHER" id="PTHR30482">
    <property type="entry name" value="HIGH-AFFINITY BRANCHED-CHAIN AMINO ACID TRANSPORT SYSTEM PERMEASE"/>
    <property type="match status" value="1"/>
</dbReference>
<dbReference type="Pfam" id="PF02653">
    <property type="entry name" value="BPD_transp_2"/>
    <property type="match status" value="1"/>
</dbReference>
<keyword evidence="4 6" id="KW-1133">Transmembrane helix</keyword>
<feature type="transmembrane region" description="Helical" evidence="6">
    <location>
        <begin position="168"/>
        <end position="186"/>
    </location>
</feature>
<evidence type="ECO:0000256" key="1">
    <source>
        <dbReference type="ARBA" id="ARBA00004651"/>
    </source>
</evidence>
<evidence type="ECO:0000313" key="8">
    <source>
        <dbReference type="Proteomes" id="UP000094795"/>
    </source>
</evidence>
<evidence type="ECO:0000256" key="6">
    <source>
        <dbReference type="SAM" id="Phobius"/>
    </source>
</evidence>
<dbReference type="PANTHER" id="PTHR30482:SF20">
    <property type="entry name" value="HIGH-AFFINITY BRANCHED-CHAIN AMINO ACID TRANSPORT SYSTEM PERMEASE PROTEIN LIVM"/>
    <property type="match status" value="1"/>
</dbReference>
<name>A0A1C1Z1G0_9HYPH</name>
<reference evidence="7 8" key="1">
    <citation type="submission" date="2015-12" db="EMBL/GenBank/DDBJ databases">
        <authorList>
            <person name="Shamseldin A."/>
            <person name="Moawad H."/>
            <person name="Abd El-Rahim W.M."/>
            <person name="Sadowsky M.J."/>
        </authorList>
    </citation>
    <scope>NUCLEOTIDE SEQUENCE [LARGE SCALE GENOMIC DNA]</scope>
    <source>
        <strain evidence="7 8">JC234</strain>
    </source>
</reference>
<evidence type="ECO:0000256" key="4">
    <source>
        <dbReference type="ARBA" id="ARBA00022989"/>
    </source>
</evidence>